<evidence type="ECO:0000256" key="2">
    <source>
        <dbReference type="ARBA" id="ARBA00022801"/>
    </source>
</evidence>
<dbReference type="EMBL" id="JACXIZ010000028">
    <property type="protein sequence ID" value="MBD2846929.1"/>
    <property type="molecule type" value="Genomic_DNA"/>
</dbReference>
<dbReference type="InterPro" id="IPR038718">
    <property type="entry name" value="SNF2-like_sf"/>
</dbReference>
<dbReference type="PROSITE" id="PS51192">
    <property type="entry name" value="HELICASE_ATP_BIND_1"/>
    <property type="match status" value="1"/>
</dbReference>
<dbReference type="InterPro" id="IPR014001">
    <property type="entry name" value="Helicase_ATP-bd"/>
</dbReference>
<organism evidence="7 8">
    <name type="scientific">Paenibacillus sabuli</name>
    <dbReference type="NCBI Taxonomy" id="2772509"/>
    <lineage>
        <taxon>Bacteria</taxon>
        <taxon>Bacillati</taxon>
        <taxon>Bacillota</taxon>
        <taxon>Bacilli</taxon>
        <taxon>Bacillales</taxon>
        <taxon>Paenibacillaceae</taxon>
        <taxon>Paenibacillus</taxon>
    </lineage>
</organism>
<proteinExistence type="predicted"/>
<evidence type="ECO:0000313" key="7">
    <source>
        <dbReference type="EMBL" id="MBD2846929.1"/>
    </source>
</evidence>
<reference evidence="7" key="1">
    <citation type="submission" date="2020-09" db="EMBL/GenBank/DDBJ databases">
        <title>A novel bacterium of genus Paenibacillus, isolated from South China Sea.</title>
        <authorList>
            <person name="Huang H."/>
            <person name="Mo K."/>
            <person name="Hu Y."/>
        </authorList>
    </citation>
    <scope>NUCLEOTIDE SEQUENCE</scope>
    <source>
        <strain evidence="7">IB182496</strain>
    </source>
</reference>
<evidence type="ECO:0000313" key="8">
    <source>
        <dbReference type="Proteomes" id="UP000621560"/>
    </source>
</evidence>
<evidence type="ECO:0000259" key="5">
    <source>
        <dbReference type="PROSITE" id="PS51192"/>
    </source>
</evidence>
<dbReference type="Proteomes" id="UP000621560">
    <property type="component" value="Unassembled WGS sequence"/>
</dbReference>
<protein>
    <submittedName>
        <fullName evidence="7">DEAD/DEAH box helicase family protein</fullName>
    </submittedName>
</protein>
<dbReference type="SMART" id="SM00487">
    <property type="entry name" value="DEXDc"/>
    <property type="match status" value="1"/>
</dbReference>
<keyword evidence="3 7" id="KW-0347">Helicase</keyword>
<dbReference type="GO" id="GO:0016787">
    <property type="term" value="F:hydrolase activity"/>
    <property type="evidence" value="ECO:0007669"/>
    <property type="project" value="UniProtKB-KW"/>
</dbReference>
<dbReference type="CDD" id="cd18793">
    <property type="entry name" value="SF2_C_SNF"/>
    <property type="match status" value="1"/>
</dbReference>
<dbReference type="InterPro" id="IPR057342">
    <property type="entry name" value="DEXDc_RapA"/>
</dbReference>
<accession>A0A927GSN1</accession>
<dbReference type="Pfam" id="PF00176">
    <property type="entry name" value="SNF2-rel_dom"/>
    <property type="match status" value="1"/>
</dbReference>
<dbReference type="AlphaFoldDB" id="A0A927GSN1"/>
<evidence type="ECO:0000256" key="3">
    <source>
        <dbReference type="ARBA" id="ARBA00022806"/>
    </source>
</evidence>
<feature type="domain" description="Helicase C-terminal" evidence="6">
    <location>
        <begin position="488"/>
        <end position="635"/>
    </location>
</feature>
<name>A0A927GSN1_9BACL</name>
<keyword evidence="4" id="KW-0067">ATP-binding</keyword>
<evidence type="ECO:0000256" key="1">
    <source>
        <dbReference type="ARBA" id="ARBA00022741"/>
    </source>
</evidence>
<gene>
    <name evidence="7" type="ORF">IDH44_17160</name>
</gene>
<dbReference type="InterPro" id="IPR049730">
    <property type="entry name" value="SNF2/RAD54-like_C"/>
</dbReference>
<comment type="caution">
    <text evidence="7">The sequence shown here is derived from an EMBL/GenBank/DDBJ whole genome shotgun (WGS) entry which is preliminary data.</text>
</comment>
<keyword evidence="2" id="KW-0378">Hydrolase</keyword>
<dbReference type="SMART" id="SM00490">
    <property type="entry name" value="HELICc"/>
    <property type="match status" value="1"/>
</dbReference>
<dbReference type="Pfam" id="PF00271">
    <property type="entry name" value="Helicase_C"/>
    <property type="match status" value="1"/>
</dbReference>
<dbReference type="InterPro" id="IPR027417">
    <property type="entry name" value="P-loop_NTPase"/>
</dbReference>
<dbReference type="InterPro" id="IPR001650">
    <property type="entry name" value="Helicase_C-like"/>
</dbReference>
<keyword evidence="1" id="KW-0547">Nucleotide-binding</keyword>
<evidence type="ECO:0000256" key="4">
    <source>
        <dbReference type="ARBA" id="ARBA00022840"/>
    </source>
</evidence>
<dbReference type="PROSITE" id="PS51194">
    <property type="entry name" value="HELICASE_CTER"/>
    <property type="match status" value="1"/>
</dbReference>
<dbReference type="InterPro" id="IPR000330">
    <property type="entry name" value="SNF2_N"/>
</dbReference>
<dbReference type="GO" id="GO:0004386">
    <property type="term" value="F:helicase activity"/>
    <property type="evidence" value="ECO:0007669"/>
    <property type="project" value="UniProtKB-KW"/>
</dbReference>
<dbReference type="PANTHER" id="PTHR10799">
    <property type="entry name" value="SNF2/RAD54 HELICASE FAMILY"/>
    <property type="match status" value="1"/>
</dbReference>
<evidence type="ECO:0000259" key="6">
    <source>
        <dbReference type="PROSITE" id="PS51194"/>
    </source>
</evidence>
<dbReference type="CDD" id="cd18011">
    <property type="entry name" value="DEXDc_RapA"/>
    <property type="match status" value="1"/>
</dbReference>
<feature type="domain" description="Helicase ATP-binding" evidence="5">
    <location>
        <begin position="182"/>
        <end position="343"/>
    </location>
</feature>
<keyword evidence="8" id="KW-1185">Reference proteome</keyword>
<dbReference type="SUPFAM" id="SSF52540">
    <property type="entry name" value="P-loop containing nucleoside triphosphate hydrolases"/>
    <property type="match status" value="2"/>
</dbReference>
<dbReference type="Gene3D" id="3.40.50.10810">
    <property type="entry name" value="Tandem AAA-ATPase domain"/>
    <property type="match status" value="1"/>
</dbReference>
<dbReference type="Gene3D" id="3.40.50.300">
    <property type="entry name" value="P-loop containing nucleotide triphosphate hydrolases"/>
    <property type="match status" value="1"/>
</dbReference>
<sequence length="692" mass="79473">MIGGIRWTGDGRMHLFRPSRDLLELQVMEIDESLMRFFEAHMEPDMDETTFLFVNDDGLERKMKVVHGDRLLQGRGIKGFFAPYEQAEWLLARMLPDRRIAIGWPIAVQSDWRTEVSERPDTLRQMEQVLASLCGMRQDDHRWFELYDASQRYVSAGADELIGLPHIRELQPYAYQVKTALAVIGRFRGRALLCDEVGLGKTIEAGICMQEYIVRGLARRILVLVPPSLMNQWAEEMKRKFNQDFIRSDDPAFTAMGSEAWSHFPKIIASLSTAKRANHREVIVDIPYDLVIVDEAHHVKNRNTQAWKFINRLQKKYILLLTATPVQNSLEELYNLITLLKPGQLNTYAQFKRNFVEDNRGIEAKNVNQLKALLSDVMIRNRRSTVDVAFTKRSSTTDIVQLADREQRLYAEISGFIRRHYLAQHPVFSRFLLKTMQEQMGSSFASIAPSLHKLAGQEKLEAAERRTVEEFYQAANEIAATEAVNGAKLEATAKFVTGLNDKVLVFTKYKATLDVLAAVLRERGLEVAVFHGGLRRQDKEQAIAAFRDSAQVLVSTEVGGEGRNLQFCNALVNFDLPWNPMAIEQRIGRIHRIGQTRDVSVYNLAARHTLEHYMLHVLDRKINLFELVVGEVDMIMGDLDEREEFSDTLMDAWTMSEDSRRIEQEMDKIGDKLLQNKQQLDRVKALDQKLFV</sequence>
<dbReference type="GO" id="GO:0005524">
    <property type="term" value="F:ATP binding"/>
    <property type="evidence" value="ECO:0007669"/>
    <property type="project" value="UniProtKB-KW"/>
</dbReference>